<evidence type="ECO:0000256" key="1">
    <source>
        <dbReference type="ARBA" id="ARBA00022612"/>
    </source>
</evidence>
<dbReference type="NCBIfam" id="TIGR01543">
    <property type="entry name" value="proheadase_HK97"/>
    <property type="match status" value="1"/>
</dbReference>
<dbReference type="InterPro" id="IPR054613">
    <property type="entry name" value="Peptidase_S78_dom"/>
</dbReference>
<evidence type="ECO:0000256" key="4">
    <source>
        <dbReference type="SAM" id="MobiDB-lite"/>
    </source>
</evidence>
<evidence type="ECO:0000313" key="7">
    <source>
        <dbReference type="Proteomes" id="UP000215199"/>
    </source>
</evidence>
<keyword evidence="3" id="KW-0378">Hydrolase</keyword>
<evidence type="ECO:0000313" key="6">
    <source>
        <dbReference type="EMBL" id="OXM69635.1"/>
    </source>
</evidence>
<dbReference type="Proteomes" id="UP000215199">
    <property type="component" value="Unassembled WGS sequence"/>
</dbReference>
<dbReference type="OrthoDB" id="8444243at2"/>
<dbReference type="Pfam" id="PF04586">
    <property type="entry name" value="Peptidase_S78"/>
    <property type="match status" value="1"/>
</dbReference>
<dbReference type="InterPro" id="IPR006433">
    <property type="entry name" value="Prohead_protease"/>
</dbReference>
<reference evidence="7" key="1">
    <citation type="submission" date="2017-07" db="EMBL/GenBank/DDBJ databases">
        <title>Comparative genome mining reveals phylogenetic distribution patterns of secondary metabolites in Amycolatopsis.</title>
        <authorList>
            <person name="Adamek M."/>
            <person name="Alanjary M."/>
            <person name="Sales-Ortells H."/>
            <person name="Goodfellow M."/>
            <person name="Bull A.T."/>
            <person name="Kalinowski J."/>
            <person name="Ziemert N."/>
        </authorList>
    </citation>
    <scope>NUCLEOTIDE SEQUENCE [LARGE SCALE GENOMIC DNA]</scope>
    <source>
        <strain evidence="7">H5</strain>
    </source>
</reference>
<dbReference type="EMBL" id="NMUL01000007">
    <property type="protein sequence ID" value="OXM69635.1"/>
    <property type="molecule type" value="Genomic_DNA"/>
</dbReference>
<name>A0A229TEF1_9PSEU</name>
<evidence type="ECO:0000259" key="5">
    <source>
        <dbReference type="Pfam" id="PF04586"/>
    </source>
</evidence>
<organism evidence="6 7">
    <name type="scientific">Amycolatopsis vastitatis</name>
    <dbReference type="NCBI Taxonomy" id="1905142"/>
    <lineage>
        <taxon>Bacteria</taxon>
        <taxon>Bacillati</taxon>
        <taxon>Actinomycetota</taxon>
        <taxon>Actinomycetes</taxon>
        <taxon>Pseudonocardiales</taxon>
        <taxon>Pseudonocardiaceae</taxon>
        <taxon>Amycolatopsis</taxon>
    </lineage>
</organism>
<dbReference type="RefSeq" id="WP_093946960.1">
    <property type="nucleotide sequence ID" value="NZ_NMUL01000007.1"/>
</dbReference>
<keyword evidence="2" id="KW-0645">Protease</keyword>
<feature type="domain" description="Prohead serine protease" evidence="5">
    <location>
        <begin position="24"/>
        <end position="164"/>
    </location>
</feature>
<feature type="compositionally biased region" description="Low complexity" evidence="4">
    <location>
        <begin position="239"/>
        <end position="248"/>
    </location>
</feature>
<proteinExistence type="predicted"/>
<feature type="compositionally biased region" description="Pro residues" evidence="4">
    <location>
        <begin position="171"/>
        <end position="180"/>
    </location>
</feature>
<dbReference type="GO" id="GO:0008233">
    <property type="term" value="F:peptidase activity"/>
    <property type="evidence" value="ECO:0007669"/>
    <property type="project" value="UniProtKB-KW"/>
</dbReference>
<dbReference type="AlphaFoldDB" id="A0A229TEF1"/>
<feature type="region of interest" description="Disordered" evidence="4">
    <location>
        <begin position="216"/>
        <end position="248"/>
    </location>
</feature>
<keyword evidence="1" id="KW-1188">Viral release from host cell</keyword>
<keyword evidence="7" id="KW-1185">Reference proteome</keyword>
<gene>
    <name evidence="6" type="ORF">CF165_08995</name>
</gene>
<evidence type="ECO:0000256" key="3">
    <source>
        <dbReference type="ARBA" id="ARBA00022801"/>
    </source>
</evidence>
<sequence>MRKKTCPVRIKAAGEQDGTEDGVFEAIVAAYNLDSVGDKIVPGAFADTLAEWKASGDPIPVLWSHMSHDPDYHIGYVEDAEERDEGLWVRARIDLDEPKASKVYKLLKGRRVRQFSFAYDIQEGGWIEKTDGEDGSDGYYELRKLKLYEVGPTLIGANQETELLTVKNPPADTPPRPAPEARPSVKAGRTLSAKNETALRDALAKIAESTDAIETVLSSLDSGDEDKSTGPASTPPAPSAEAPSTAASSALLRASLALLDAESQPLTA</sequence>
<evidence type="ECO:0000256" key="2">
    <source>
        <dbReference type="ARBA" id="ARBA00022670"/>
    </source>
</evidence>
<comment type="caution">
    <text evidence="6">The sequence shown here is derived from an EMBL/GenBank/DDBJ whole genome shotgun (WGS) entry which is preliminary data.</text>
</comment>
<dbReference type="GO" id="GO:0006508">
    <property type="term" value="P:proteolysis"/>
    <property type="evidence" value="ECO:0007669"/>
    <property type="project" value="UniProtKB-KW"/>
</dbReference>
<feature type="region of interest" description="Disordered" evidence="4">
    <location>
        <begin position="160"/>
        <end position="193"/>
    </location>
</feature>
<accession>A0A229TEF1</accession>
<protein>
    <recommendedName>
        <fullName evidence="5">Prohead serine protease domain-containing protein</fullName>
    </recommendedName>
</protein>